<accession>A0AAX4KUT6</accession>
<gene>
    <name evidence="1" type="ORF">V865_008324</name>
</gene>
<protein>
    <submittedName>
        <fullName evidence="1">Uncharacterized protein</fullName>
    </submittedName>
</protein>
<evidence type="ECO:0000313" key="2">
    <source>
        <dbReference type="Proteomes" id="UP001358614"/>
    </source>
</evidence>
<dbReference type="Proteomes" id="UP001358614">
    <property type="component" value="Chromosome 3"/>
</dbReference>
<name>A0AAX4KUT6_9TREE</name>
<organism evidence="1 2">
    <name type="scientific">Kwoniella europaea PYCC6329</name>
    <dbReference type="NCBI Taxonomy" id="1423913"/>
    <lineage>
        <taxon>Eukaryota</taxon>
        <taxon>Fungi</taxon>
        <taxon>Dikarya</taxon>
        <taxon>Basidiomycota</taxon>
        <taxon>Agaricomycotina</taxon>
        <taxon>Tremellomycetes</taxon>
        <taxon>Tremellales</taxon>
        <taxon>Cryptococcaceae</taxon>
        <taxon>Kwoniella</taxon>
    </lineage>
</organism>
<dbReference type="GeneID" id="91107125"/>
<dbReference type="EMBL" id="CP144091">
    <property type="protein sequence ID" value="WWD10190.1"/>
    <property type="molecule type" value="Genomic_DNA"/>
</dbReference>
<keyword evidence="2" id="KW-1185">Reference proteome</keyword>
<dbReference type="KEGG" id="ker:91107125"/>
<evidence type="ECO:0000313" key="1">
    <source>
        <dbReference type="EMBL" id="WWD10190.1"/>
    </source>
</evidence>
<dbReference type="RefSeq" id="XP_066088157.1">
    <property type="nucleotide sequence ID" value="XM_066232060.1"/>
</dbReference>
<dbReference type="AlphaFoldDB" id="A0AAX4KUT6"/>
<reference evidence="1 2" key="1">
    <citation type="submission" date="2024-01" db="EMBL/GenBank/DDBJ databases">
        <title>Comparative genomics of Cryptococcus and Kwoniella reveals pathogenesis evolution and contrasting modes of karyotype evolution via chromosome fusion or intercentromeric recombination.</title>
        <authorList>
            <person name="Coelho M.A."/>
            <person name="David-Palma M."/>
            <person name="Shea T."/>
            <person name="Bowers K."/>
            <person name="McGinley-Smith S."/>
            <person name="Mohammad A.W."/>
            <person name="Gnirke A."/>
            <person name="Yurkov A.M."/>
            <person name="Nowrousian M."/>
            <person name="Sun S."/>
            <person name="Cuomo C.A."/>
            <person name="Heitman J."/>
        </authorList>
    </citation>
    <scope>NUCLEOTIDE SEQUENCE [LARGE SCALE GENOMIC DNA]</scope>
    <source>
        <strain evidence="1 2">PYCC6329</strain>
    </source>
</reference>
<sequence length="236" mass="26400">MASNTNNTVNLRPHILLSPYVEYTIPSNTEEPISEVRIADSPWYVARPECSDHFEVPLHREWKSQVTQGDLNAGHFDDITSKGDSPIKLCCKADLINETEHQLESVHPPENTCYASSGHHVIAILSEKEKNLMENASLTSELVWDDLGGSTTVPLQNRDVTFSRYTEDGTDYIRCTFAEVTDEHPFATTAGSEMPGLKTAKGKINYPFGKRGRRMSHFDETEFFKLGATAFTASSR</sequence>
<proteinExistence type="predicted"/>